<accession>A0A9W6D261</accession>
<evidence type="ECO:0000313" key="2">
    <source>
        <dbReference type="EMBL" id="GLI28193.1"/>
    </source>
</evidence>
<comment type="caution">
    <text evidence="2">The sequence shown here is derived from an EMBL/GenBank/DDBJ whole genome shotgun (WGS) entry which is preliminary data.</text>
</comment>
<sequence length="126" mass="12769">MHTRNLIGLGAVAALALTGFTAAPAYADPPEKADHGHLLLLDVVSVPGAPGTPPTIVSVGKCVEIAGGQPVGTAAHDDPRHAPGFSAGWFGERTGNVLVPTAPFEPAPGQVVPWTNCAEFLAFVGL</sequence>
<keyword evidence="3" id="KW-1185">Reference proteome</keyword>
<gene>
    <name evidence="2" type="ORF">ARHIZOSPH14_24350</name>
</gene>
<feature type="signal peptide" evidence="1">
    <location>
        <begin position="1"/>
        <end position="27"/>
    </location>
</feature>
<dbReference type="Proteomes" id="UP001144396">
    <property type="component" value="Unassembled WGS sequence"/>
</dbReference>
<dbReference type="AlphaFoldDB" id="A0A9W6D261"/>
<evidence type="ECO:0000313" key="3">
    <source>
        <dbReference type="Proteomes" id="UP001144396"/>
    </source>
</evidence>
<evidence type="ECO:0000256" key="1">
    <source>
        <dbReference type="SAM" id="SignalP"/>
    </source>
</evidence>
<reference evidence="2" key="1">
    <citation type="submission" date="2022-12" db="EMBL/GenBank/DDBJ databases">
        <title>Reference genome sequencing for broad-spectrum identification of bacterial and archaeal isolates by mass spectrometry.</title>
        <authorList>
            <person name="Sekiguchi Y."/>
            <person name="Tourlousse D.M."/>
        </authorList>
    </citation>
    <scope>NUCLEOTIDE SEQUENCE</scope>
    <source>
        <strain evidence="2">14</strain>
    </source>
</reference>
<organism evidence="2 3">
    <name type="scientific">Agromyces rhizosphaerae</name>
    <dbReference type="NCBI Taxonomy" id="88374"/>
    <lineage>
        <taxon>Bacteria</taxon>
        <taxon>Bacillati</taxon>
        <taxon>Actinomycetota</taxon>
        <taxon>Actinomycetes</taxon>
        <taxon>Micrococcales</taxon>
        <taxon>Microbacteriaceae</taxon>
        <taxon>Agromyces</taxon>
    </lineage>
</organism>
<keyword evidence="1" id="KW-0732">Signal</keyword>
<proteinExistence type="predicted"/>
<evidence type="ECO:0008006" key="4">
    <source>
        <dbReference type="Google" id="ProtNLM"/>
    </source>
</evidence>
<dbReference type="RefSeq" id="WP_281885356.1">
    <property type="nucleotide sequence ID" value="NZ_BSDP01000001.1"/>
</dbReference>
<dbReference type="EMBL" id="BSDP01000001">
    <property type="protein sequence ID" value="GLI28193.1"/>
    <property type="molecule type" value="Genomic_DNA"/>
</dbReference>
<name>A0A9W6D261_9MICO</name>
<protein>
    <recommendedName>
        <fullName evidence="4">Secreted protein</fullName>
    </recommendedName>
</protein>
<feature type="chain" id="PRO_5040991434" description="Secreted protein" evidence="1">
    <location>
        <begin position="28"/>
        <end position="126"/>
    </location>
</feature>